<evidence type="ECO:0000256" key="1">
    <source>
        <dbReference type="ARBA" id="ARBA00022516"/>
    </source>
</evidence>
<evidence type="ECO:0000313" key="5">
    <source>
        <dbReference type="Proteomes" id="UP001501725"/>
    </source>
</evidence>
<keyword evidence="2" id="KW-0378">Hydrolase</keyword>
<name>A0ABP8HPE7_9BACT</name>
<protein>
    <submittedName>
        <fullName evidence="4">ACP phosphodiesterase</fullName>
    </submittedName>
</protein>
<dbReference type="PANTHER" id="PTHR38764:SF1">
    <property type="entry name" value="ACYL CARRIER PROTEIN PHOSPHODIESTERASE"/>
    <property type="match status" value="1"/>
</dbReference>
<dbReference type="PANTHER" id="PTHR38764">
    <property type="entry name" value="ACYL CARRIER PROTEIN PHOSPHODIESTERASE"/>
    <property type="match status" value="1"/>
</dbReference>
<dbReference type="PIRSF" id="PIRSF011489">
    <property type="entry name" value="DUF479"/>
    <property type="match status" value="1"/>
</dbReference>
<evidence type="ECO:0000256" key="2">
    <source>
        <dbReference type="ARBA" id="ARBA00022801"/>
    </source>
</evidence>
<dbReference type="RefSeq" id="WP_345257841.1">
    <property type="nucleotide sequence ID" value="NZ_BAABGY010000016.1"/>
</dbReference>
<sequence length="196" mass="22275">MNYLAHAYFSFGHPEVLVGNMIADFVKGRTRYDYPERVQAGMELHRRIDAFTDAHPATAAAKEPFRAHYRLYSGPIVDVVYDHFLANDPAQFTEGALAPFAQSVYRVLQQHAEGLPPRFAALLPYMEGQNWLYGYRLREGIARSLGGLVRRAAYLTDSETAFRLFNEHYDHLGTCYAALAPDVKDYAKRQLEQLIG</sequence>
<keyword evidence="3" id="KW-0443">Lipid metabolism</keyword>
<dbReference type="Proteomes" id="UP001501725">
    <property type="component" value="Unassembled WGS sequence"/>
</dbReference>
<evidence type="ECO:0000313" key="4">
    <source>
        <dbReference type="EMBL" id="GAA4342209.1"/>
    </source>
</evidence>
<proteinExistence type="predicted"/>
<dbReference type="InterPro" id="IPR007431">
    <property type="entry name" value="ACP_PD"/>
</dbReference>
<comment type="caution">
    <text evidence="4">The sequence shown here is derived from an EMBL/GenBank/DDBJ whole genome shotgun (WGS) entry which is preliminary data.</text>
</comment>
<dbReference type="Pfam" id="PF04336">
    <property type="entry name" value="ACP_PD"/>
    <property type="match status" value="1"/>
</dbReference>
<keyword evidence="5" id="KW-1185">Reference proteome</keyword>
<gene>
    <name evidence="4" type="ORF">GCM10023184_41370</name>
</gene>
<dbReference type="EMBL" id="BAABGY010000016">
    <property type="protein sequence ID" value="GAA4342209.1"/>
    <property type="molecule type" value="Genomic_DNA"/>
</dbReference>
<reference evidence="5" key="1">
    <citation type="journal article" date="2019" name="Int. J. Syst. Evol. Microbiol.">
        <title>The Global Catalogue of Microorganisms (GCM) 10K type strain sequencing project: providing services to taxonomists for standard genome sequencing and annotation.</title>
        <authorList>
            <consortium name="The Broad Institute Genomics Platform"/>
            <consortium name="The Broad Institute Genome Sequencing Center for Infectious Disease"/>
            <person name="Wu L."/>
            <person name="Ma J."/>
        </authorList>
    </citation>
    <scope>NUCLEOTIDE SEQUENCE [LARGE SCALE GENOMIC DNA]</scope>
    <source>
        <strain evidence="5">JCM 17919</strain>
    </source>
</reference>
<accession>A0ABP8HPE7</accession>
<organism evidence="4 5">
    <name type="scientific">Flaviaesturariibacter amylovorans</name>
    <dbReference type="NCBI Taxonomy" id="1084520"/>
    <lineage>
        <taxon>Bacteria</taxon>
        <taxon>Pseudomonadati</taxon>
        <taxon>Bacteroidota</taxon>
        <taxon>Chitinophagia</taxon>
        <taxon>Chitinophagales</taxon>
        <taxon>Chitinophagaceae</taxon>
        <taxon>Flaviaestuariibacter</taxon>
    </lineage>
</organism>
<keyword evidence="1" id="KW-0444">Lipid biosynthesis</keyword>
<evidence type="ECO:0000256" key="3">
    <source>
        <dbReference type="ARBA" id="ARBA00023098"/>
    </source>
</evidence>